<evidence type="ECO:0000256" key="3">
    <source>
        <dbReference type="SAM" id="MobiDB-lite"/>
    </source>
</evidence>
<gene>
    <name evidence="5" type="ORF">PSQ39_18210</name>
</gene>
<organism evidence="5 6">
    <name type="scientific">Curvibacter microcysteis</name>
    <dbReference type="NCBI Taxonomy" id="3026419"/>
    <lineage>
        <taxon>Bacteria</taxon>
        <taxon>Pseudomonadati</taxon>
        <taxon>Pseudomonadota</taxon>
        <taxon>Betaproteobacteria</taxon>
        <taxon>Burkholderiales</taxon>
        <taxon>Comamonadaceae</taxon>
        <taxon>Curvibacter</taxon>
    </lineage>
</organism>
<evidence type="ECO:0000313" key="5">
    <source>
        <dbReference type="EMBL" id="MDD0816579.1"/>
    </source>
</evidence>
<evidence type="ECO:0000256" key="1">
    <source>
        <dbReference type="ARBA" id="ARBA00005125"/>
    </source>
</evidence>
<dbReference type="CDD" id="cd08946">
    <property type="entry name" value="SDR_e"/>
    <property type="match status" value="1"/>
</dbReference>
<dbReference type="Pfam" id="PF01370">
    <property type="entry name" value="Epimerase"/>
    <property type="match status" value="1"/>
</dbReference>
<name>A0ABT5MJ30_9BURK</name>
<dbReference type="InterPro" id="IPR036291">
    <property type="entry name" value="NAD(P)-bd_dom_sf"/>
</dbReference>
<comment type="caution">
    <text evidence="5">The sequence shown here is derived from an EMBL/GenBank/DDBJ whole genome shotgun (WGS) entry which is preliminary data.</text>
</comment>
<dbReference type="EMBL" id="JAQSIO010000008">
    <property type="protein sequence ID" value="MDD0816579.1"/>
    <property type="molecule type" value="Genomic_DNA"/>
</dbReference>
<comment type="similarity">
    <text evidence="2">Belongs to the NAD(P)-dependent epimerase/dehydratase family.</text>
</comment>
<evidence type="ECO:0000259" key="4">
    <source>
        <dbReference type="Pfam" id="PF01370"/>
    </source>
</evidence>
<evidence type="ECO:0000313" key="6">
    <source>
        <dbReference type="Proteomes" id="UP001528672"/>
    </source>
</evidence>
<feature type="region of interest" description="Disordered" evidence="3">
    <location>
        <begin position="162"/>
        <end position="181"/>
    </location>
</feature>
<feature type="compositionally biased region" description="Polar residues" evidence="3">
    <location>
        <begin position="166"/>
        <end position="176"/>
    </location>
</feature>
<sequence>MSLPPYPAPGLPAIQGRLAQLLPHLDAGALDDKTLFITGGTGFFGYWLLCLLDLLQQRGHRFRVRLLSREPQRFQALAPHFADRPWIDWVTGDVRHFEDRRPAELLIHAATDTHAQAHTRPLAILDDVLLGTRNTLQQALAQGVKRALLVSSGAVYGPAARAASHTPETTALQRSLDQPDPYGEAKATAELWSRHFGDAHGMAIPVARCFAFVGAGLDLQGHFAIGNFIRDGLAGHGVQVQGDGTPVRSYLYGADLAVWLLQLLLRGEHGRAYNVGSDQAITIEQLARQVNQQLSPGQSVSLARQPVGNPSRSCYVPAIERARQELKLDVWTPLAQAIAGTADPSKPLAQD</sequence>
<proteinExistence type="inferred from homology"/>
<dbReference type="SUPFAM" id="SSF51735">
    <property type="entry name" value="NAD(P)-binding Rossmann-fold domains"/>
    <property type="match status" value="1"/>
</dbReference>
<accession>A0ABT5MJ30</accession>
<dbReference type="Proteomes" id="UP001528672">
    <property type="component" value="Unassembled WGS sequence"/>
</dbReference>
<keyword evidence="6" id="KW-1185">Reference proteome</keyword>
<feature type="domain" description="NAD-dependent epimerase/dehydratase" evidence="4">
    <location>
        <begin position="36"/>
        <end position="276"/>
    </location>
</feature>
<comment type="pathway">
    <text evidence="1">Bacterial outer membrane biogenesis; LPS O-antigen biosynthesis.</text>
</comment>
<reference evidence="5 6" key="1">
    <citation type="submission" date="2023-02" db="EMBL/GenBank/DDBJ databases">
        <title>Bacterial whole genome sequence for Curvibacter sp. HBC28.</title>
        <authorList>
            <person name="Le V."/>
            <person name="Ko S.-R."/>
            <person name="Ahn C.-Y."/>
            <person name="Oh H.-M."/>
        </authorList>
    </citation>
    <scope>NUCLEOTIDE SEQUENCE [LARGE SCALE GENOMIC DNA]</scope>
    <source>
        <strain evidence="5 6">HBC28</strain>
    </source>
</reference>
<dbReference type="RefSeq" id="WP_273928463.1">
    <property type="nucleotide sequence ID" value="NZ_JAQSIO010000008.1"/>
</dbReference>
<protein>
    <submittedName>
        <fullName evidence="5">NAD(P)-dependent oxidoreductase</fullName>
    </submittedName>
</protein>
<dbReference type="InterPro" id="IPR001509">
    <property type="entry name" value="Epimerase_deHydtase"/>
</dbReference>
<evidence type="ECO:0000256" key="2">
    <source>
        <dbReference type="ARBA" id="ARBA00007637"/>
    </source>
</evidence>
<dbReference type="PANTHER" id="PTHR43000">
    <property type="entry name" value="DTDP-D-GLUCOSE 4,6-DEHYDRATASE-RELATED"/>
    <property type="match status" value="1"/>
</dbReference>
<dbReference type="Gene3D" id="3.40.50.720">
    <property type="entry name" value="NAD(P)-binding Rossmann-like Domain"/>
    <property type="match status" value="1"/>
</dbReference>